<dbReference type="GO" id="GO:0006777">
    <property type="term" value="P:Mo-molybdopterin cofactor biosynthetic process"/>
    <property type="evidence" value="ECO:0007669"/>
    <property type="project" value="UniProtKB-KW"/>
</dbReference>
<dbReference type="SFLD" id="SFLDG01386">
    <property type="entry name" value="main_SPASM_domain-containing"/>
    <property type="match status" value="1"/>
</dbReference>
<dbReference type="Pfam" id="PF04055">
    <property type="entry name" value="Radical_SAM"/>
    <property type="match status" value="1"/>
</dbReference>
<dbReference type="NCBIfam" id="TIGR02666">
    <property type="entry name" value="moaA"/>
    <property type="match status" value="1"/>
</dbReference>
<dbReference type="Pfam" id="PF06463">
    <property type="entry name" value="Mob_synth_C"/>
    <property type="match status" value="1"/>
</dbReference>
<feature type="compositionally biased region" description="Low complexity" evidence="14">
    <location>
        <begin position="1"/>
        <end position="37"/>
    </location>
</feature>
<dbReference type="InterPro" id="IPR007197">
    <property type="entry name" value="rSAM"/>
</dbReference>
<dbReference type="PANTHER" id="PTHR22960:SF0">
    <property type="entry name" value="MOLYBDENUM COFACTOR BIOSYNTHESIS PROTEIN 1"/>
    <property type="match status" value="1"/>
</dbReference>
<dbReference type="GO" id="GO:0005525">
    <property type="term" value="F:GTP binding"/>
    <property type="evidence" value="ECO:0007669"/>
    <property type="project" value="UniProtKB-KW"/>
</dbReference>
<dbReference type="UniPathway" id="UPA00344"/>
<dbReference type="SFLD" id="SFLDG01067">
    <property type="entry name" value="SPASM/twitch_domain_containing"/>
    <property type="match status" value="1"/>
</dbReference>
<keyword evidence="5" id="KW-0949">S-adenosyl-L-methionine</keyword>
<evidence type="ECO:0000256" key="13">
    <source>
        <dbReference type="ARBA" id="ARBA00048697"/>
    </source>
</evidence>
<keyword evidence="8" id="KW-0408">Iron</keyword>
<reference evidence="16 17" key="1">
    <citation type="journal article" date="2018" name="Plant J.">
        <title>Genome sequences of Chlorella sorokiniana UTEX 1602 and Micractinium conductrix SAG 241.80: implications to maltose excretion by a green alga.</title>
        <authorList>
            <person name="Arriola M.B."/>
            <person name="Velmurugan N."/>
            <person name="Zhang Y."/>
            <person name="Plunkett M.H."/>
            <person name="Hondzo H."/>
            <person name="Barney B.M."/>
        </authorList>
    </citation>
    <scope>NUCLEOTIDE SEQUENCE [LARGE SCALE GENOMIC DNA]</scope>
    <source>
        <strain evidence="17">UTEX 1602</strain>
    </source>
</reference>
<feature type="compositionally biased region" description="Low complexity" evidence="14">
    <location>
        <begin position="88"/>
        <end position="99"/>
    </location>
</feature>
<evidence type="ECO:0000256" key="11">
    <source>
        <dbReference type="ARBA" id="ARBA00023150"/>
    </source>
</evidence>
<dbReference type="SUPFAM" id="SSF102114">
    <property type="entry name" value="Radical SAM enzymes"/>
    <property type="match status" value="1"/>
</dbReference>
<dbReference type="GO" id="GO:0046872">
    <property type="term" value="F:metal ion binding"/>
    <property type="evidence" value="ECO:0007669"/>
    <property type="project" value="UniProtKB-KW"/>
</dbReference>
<dbReference type="InterPro" id="IPR000385">
    <property type="entry name" value="MoaA_NifB_PqqE_Fe-S-bd_CS"/>
</dbReference>
<dbReference type="SMART" id="SM00729">
    <property type="entry name" value="Elp3"/>
    <property type="match status" value="1"/>
</dbReference>
<dbReference type="SFLD" id="SFLDS00029">
    <property type="entry name" value="Radical_SAM"/>
    <property type="match status" value="1"/>
</dbReference>
<dbReference type="InterPro" id="IPR040064">
    <property type="entry name" value="MoaA-like"/>
</dbReference>
<gene>
    <name evidence="16" type="ORF">C2E21_1841</name>
</gene>
<dbReference type="PANTHER" id="PTHR22960">
    <property type="entry name" value="MOLYBDOPTERIN COFACTOR SYNTHESIS PROTEIN A"/>
    <property type="match status" value="1"/>
</dbReference>
<keyword evidence="11" id="KW-0501">Molybdenum cofactor biosynthesis</keyword>
<keyword evidence="17" id="KW-1185">Reference proteome</keyword>
<evidence type="ECO:0000256" key="3">
    <source>
        <dbReference type="ARBA" id="ARBA00012167"/>
    </source>
</evidence>
<keyword evidence="9" id="KW-0411">Iron-sulfur</keyword>
<protein>
    <recommendedName>
        <fullName evidence="3">GTP 3',8-cyclase</fullName>
        <ecNumber evidence="3">4.1.99.22</ecNumber>
    </recommendedName>
</protein>
<keyword evidence="10" id="KW-0342">GTP-binding</keyword>
<dbReference type="InterPro" id="IPR058240">
    <property type="entry name" value="rSAM_sf"/>
</dbReference>
<name>A0A2P6U0F6_CHLSO</name>
<dbReference type="InterPro" id="IPR010505">
    <property type="entry name" value="MoaA_twitch"/>
</dbReference>
<comment type="cofactor">
    <cofactor evidence="1">
        <name>[4Fe-4S] cluster</name>
        <dbReference type="ChEBI" id="CHEBI:49883"/>
    </cofactor>
</comment>
<dbReference type="GO" id="GO:0051539">
    <property type="term" value="F:4 iron, 4 sulfur cluster binding"/>
    <property type="evidence" value="ECO:0007669"/>
    <property type="project" value="UniProtKB-KW"/>
</dbReference>
<dbReference type="InterPro" id="IPR013483">
    <property type="entry name" value="MoaA"/>
</dbReference>
<dbReference type="InterPro" id="IPR013785">
    <property type="entry name" value="Aldolase_TIM"/>
</dbReference>
<keyword evidence="6" id="KW-0479">Metal-binding</keyword>
<comment type="catalytic activity">
    <reaction evidence="13">
        <text>GTP + AH2 + S-adenosyl-L-methionine = (8S)-3',8-cyclo-7,8-dihydroguanosine 5'-triphosphate + 5'-deoxyadenosine + L-methionine + A + H(+)</text>
        <dbReference type="Rhea" id="RHEA:49576"/>
        <dbReference type="ChEBI" id="CHEBI:13193"/>
        <dbReference type="ChEBI" id="CHEBI:15378"/>
        <dbReference type="ChEBI" id="CHEBI:17319"/>
        <dbReference type="ChEBI" id="CHEBI:17499"/>
        <dbReference type="ChEBI" id="CHEBI:37565"/>
        <dbReference type="ChEBI" id="CHEBI:57844"/>
        <dbReference type="ChEBI" id="CHEBI:59789"/>
        <dbReference type="ChEBI" id="CHEBI:131766"/>
        <dbReference type="EC" id="4.1.99.22"/>
    </reaction>
</comment>
<dbReference type="InterPro" id="IPR006638">
    <property type="entry name" value="Elp3/MiaA/NifB-like_rSAM"/>
</dbReference>
<dbReference type="CDD" id="cd01335">
    <property type="entry name" value="Radical_SAM"/>
    <property type="match status" value="1"/>
</dbReference>
<dbReference type="GO" id="GO:0061799">
    <property type="term" value="F:cyclic pyranopterin monophosphate synthase activity"/>
    <property type="evidence" value="ECO:0007669"/>
    <property type="project" value="TreeGrafter"/>
</dbReference>
<evidence type="ECO:0000259" key="15">
    <source>
        <dbReference type="PROSITE" id="PS51918"/>
    </source>
</evidence>
<dbReference type="STRING" id="3076.A0A2P6U0F6"/>
<evidence type="ECO:0000256" key="8">
    <source>
        <dbReference type="ARBA" id="ARBA00023004"/>
    </source>
</evidence>
<evidence type="ECO:0000256" key="6">
    <source>
        <dbReference type="ARBA" id="ARBA00022723"/>
    </source>
</evidence>
<evidence type="ECO:0000256" key="14">
    <source>
        <dbReference type="SAM" id="MobiDB-lite"/>
    </source>
</evidence>
<proteinExistence type="inferred from homology"/>
<evidence type="ECO:0000256" key="4">
    <source>
        <dbReference type="ARBA" id="ARBA00022485"/>
    </source>
</evidence>
<evidence type="ECO:0000313" key="16">
    <source>
        <dbReference type="EMBL" id="PRW59793.1"/>
    </source>
</evidence>
<evidence type="ECO:0000256" key="10">
    <source>
        <dbReference type="ARBA" id="ARBA00023134"/>
    </source>
</evidence>
<evidence type="ECO:0000256" key="5">
    <source>
        <dbReference type="ARBA" id="ARBA00022691"/>
    </source>
</evidence>
<dbReference type="HAMAP" id="MF_01225_B">
    <property type="entry name" value="MoaA_B"/>
    <property type="match status" value="1"/>
</dbReference>
<evidence type="ECO:0000313" key="17">
    <source>
        <dbReference type="Proteomes" id="UP000239899"/>
    </source>
</evidence>
<evidence type="ECO:0000256" key="1">
    <source>
        <dbReference type="ARBA" id="ARBA00001966"/>
    </source>
</evidence>
<evidence type="ECO:0000256" key="12">
    <source>
        <dbReference type="ARBA" id="ARBA00023239"/>
    </source>
</evidence>
<keyword evidence="7" id="KW-0547">Nucleotide-binding</keyword>
<dbReference type="PROSITE" id="PS51918">
    <property type="entry name" value="RADICAL_SAM"/>
    <property type="match status" value="1"/>
</dbReference>
<feature type="domain" description="Radical SAM core" evidence="15">
    <location>
        <begin position="182"/>
        <end position="396"/>
    </location>
</feature>
<accession>A0A2P6U0F6</accession>
<evidence type="ECO:0000256" key="7">
    <source>
        <dbReference type="ARBA" id="ARBA00022741"/>
    </source>
</evidence>
<sequence length="503" mass="53504">MLSRLAAPGAAASGTTAGTAAAAAAAAASSGVSPTAACPQDVQQPPSLLQQQRWQSALPQPAYGSEDEQGSGGAQQRDHHRRLREMDSSNAASSNSSSNGIQQLQRRPAWPSAEEAAAQLRRGSGGGCSSLSAGSFASSALPAPAGEPGSSGNSGTLEWREVVEAARASQVPLSGDQVLTDTFGRRHTYLRISLTERCNLRCLYCMPEEGVDLTPGEQLLSTDEVLRLARLFVAAGVDKIRLTGGEPTLRSDLVELTSRLSALPGIKAVGLTSNGLTLGRKLAALKDAGLSLLNISLDTLLPERFVAMTRRQGHDRVLASIWKAVELGFDPVKVNVVVMRGVNDDEVPAFVELTRHAPLNVRFIEYMPFDGNVWSDSKMVPFRELLSSVQERFGPLERCLDPRGEVAKNYRVPGFQGSVSFITSMTKAFCSDCNRLRVMADGNLKVCLFGASEVSLRDAMREGASDDDLRAIVSAAVDRKKAAHAGMFELAAAPNRAMVKIGG</sequence>
<comment type="caution">
    <text evidence="16">The sequence shown here is derived from an EMBL/GenBank/DDBJ whole genome shotgun (WGS) entry which is preliminary data.</text>
</comment>
<comment type="pathway">
    <text evidence="2">Cofactor biosynthesis; molybdopterin biosynthesis.</text>
</comment>
<dbReference type="SFLD" id="SFLDG01383">
    <property type="entry name" value="cyclic_pyranopterin_phosphate"/>
    <property type="match status" value="1"/>
</dbReference>
<keyword evidence="12" id="KW-0456">Lyase</keyword>
<feature type="compositionally biased region" description="Polar residues" evidence="14">
    <location>
        <begin position="41"/>
        <end position="58"/>
    </location>
</feature>
<dbReference type="OrthoDB" id="429626at2759"/>
<dbReference type="Proteomes" id="UP000239899">
    <property type="component" value="Unassembled WGS sequence"/>
</dbReference>
<feature type="region of interest" description="Disordered" evidence="14">
    <location>
        <begin position="1"/>
        <end position="124"/>
    </location>
</feature>
<dbReference type="PROSITE" id="PS01305">
    <property type="entry name" value="MOAA_NIFB_PQQE"/>
    <property type="match status" value="1"/>
</dbReference>
<keyword evidence="4" id="KW-0004">4Fe-4S</keyword>
<evidence type="ECO:0000256" key="9">
    <source>
        <dbReference type="ARBA" id="ARBA00023014"/>
    </source>
</evidence>
<organism evidence="16 17">
    <name type="scientific">Chlorella sorokiniana</name>
    <name type="common">Freshwater green alga</name>
    <dbReference type="NCBI Taxonomy" id="3076"/>
    <lineage>
        <taxon>Eukaryota</taxon>
        <taxon>Viridiplantae</taxon>
        <taxon>Chlorophyta</taxon>
        <taxon>core chlorophytes</taxon>
        <taxon>Trebouxiophyceae</taxon>
        <taxon>Chlorellales</taxon>
        <taxon>Chlorellaceae</taxon>
        <taxon>Chlorella clade</taxon>
        <taxon>Chlorella</taxon>
    </lineage>
</organism>
<dbReference type="InterPro" id="IPR050105">
    <property type="entry name" value="MoCo_biosynth_MoaA/MoaC"/>
</dbReference>
<dbReference type="CDD" id="cd21117">
    <property type="entry name" value="Twitch_MoaA"/>
    <property type="match status" value="1"/>
</dbReference>
<dbReference type="Gene3D" id="3.20.20.70">
    <property type="entry name" value="Aldolase class I"/>
    <property type="match status" value="1"/>
</dbReference>
<dbReference type="AlphaFoldDB" id="A0A2P6U0F6"/>
<evidence type="ECO:0000256" key="2">
    <source>
        <dbReference type="ARBA" id="ARBA00005046"/>
    </source>
</evidence>
<dbReference type="GO" id="GO:0061798">
    <property type="term" value="F:GTP 3',8'-cyclase activity"/>
    <property type="evidence" value="ECO:0007669"/>
    <property type="project" value="UniProtKB-EC"/>
</dbReference>
<dbReference type="EMBL" id="LHPG02000003">
    <property type="protein sequence ID" value="PRW59793.1"/>
    <property type="molecule type" value="Genomic_DNA"/>
</dbReference>
<dbReference type="EC" id="4.1.99.22" evidence="3"/>